<gene>
    <name evidence="2" type="ORF">Agub_g4840</name>
</gene>
<feature type="chain" id="PRO_5042042924" description="Glycosyltransferase 2-like domain-containing protein" evidence="1">
    <location>
        <begin position="27"/>
        <end position="464"/>
    </location>
</feature>
<evidence type="ECO:0000313" key="2">
    <source>
        <dbReference type="EMBL" id="GFR43729.1"/>
    </source>
</evidence>
<dbReference type="PANTHER" id="PTHR22916:SF3">
    <property type="entry name" value="UDP-GLCNAC:BETAGAL BETA-1,3-N-ACETYLGLUCOSAMINYLTRANSFERASE-LIKE PROTEIN 1"/>
    <property type="match status" value="1"/>
</dbReference>
<sequence>GKMAALAQLHLWGATLLLCQFLLIAGEQLHLSRLPFCEEHLRNLPAHTPELRELRDLFQTWTMHKRIELDMINLLGRLREPPTKIEEIYAWKTTWNESYVSSRRRASADALDQIERNITSLVKSLRSKGHIPPSTTVQDLVQCTSGHLQPRLFPDQPVVSFMLQYFKRPKVVDAFVSMLQVCNQLIPSEFLVNVDSPQEGQRWADLSWSTSGFVVPVMSFNLHELRGYNRLAGMARGKYMVLLQDDDLIEPADCSWLPPLVAQFEAMPELAMVGFNKLQLSHGPGNDLNANNFYDPATNNDMIFAFQVDLAPIAIRRSAFRLVGGLDEGMSDRGECGIWSDWELSIRLWVAGWRVAFMPLMRKTEGDPGQPGGTHKPETGVRCWGRQQGLGSSFYMARWGSGWGGAPGKFLEKLENHVRLANLKLLKGKYTRCPFRKGCVPEGDPPLPAEYGDYKHEAKGMVDA</sequence>
<evidence type="ECO:0000313" key="3">
    <source>
        <dbReference type="Proteomes" id="UP001054857"/>
    </source>
</evidence>
<comment type="caution">
    <text evidence="2">The sequence shown here is derived from an EMBL/GenBank/DDBJ whole genome shotgun (WGS) entry which is preliminary data.</text>
</comment>
<dbReference type="InterPro" id="IPR029044">
    <property type="entry name" value="Nucleotide-diphossugar_trans"/>
</dbReference>
<dbReference type="EMBL" id="BMAR01000006">
    <property type="protein sequence ID" value="GFR43729.1"/>
    <property type="molecule type" value="Genomic_DNA"/>
</dbReference>
<keyword evidence="1" id="KW-0732">Signal</keyword>
<keyword evidence="3" id="KW-1185">Reference proteome</keyword>
<feature type="signal peptide" evidence="1">
    <location>
        <begin position="1"/>
        <end position="26"/>
    </location>
</feature>
<evidence type="ECO:0000256" key="1">
    <source>
        <dbReference type="SAM" id="SignalP"/>
    </source>
</evidence>
<dbReference type="GO" id="GO:0016757">
    <property type="term" value="F:glycosyltransferase activity"/>
    <property type="evidence" value="ECO:0007669"/>
    <property type="project" value="UniProtKB-ARBA"/>
</dbReference>
<dbReference type="PANTHER" id="PTHR22916">
    <property type="entry name" value="GLYCOSYLTRANSFERASE"/>
    <property type="match status" value="1"/>
</dbReference>
<dbReference type="Proteomes" id="UP001054857">
    <property type="component" value="Unassembled WGS sequence"/>
</dbReference>
<evidence type="ECO:0008006" key="4">
    <source>
        <dbReference type="Google" id="ProtNLM"/>
    </source>
</evidence>
<dbReference type="Gene3D" id="3.90.550.10">
    <property type="entry name" value="Spore Coat Polysaccharide Biosynthesis Protein SpsA, Chain A"/>
    <property type="match status" value="1"/>
</dbReference>
<name>A0AAD3HJK9_9CHLO</name>
<organism evidence="2 3">
    <name type="scientific">Astrephomene gubernaculifera</name>
    <dbReference type="NCBI Taxonomy" id="47775"/>
    <lineage>
        <taxon>Eukaryota</taxon>
        <taxon>Viridiplantae</taxon>
        <taxon>Chlorophyta</taxon>
        <taxon>core chlorophytes</taxon>
        <taxon>Chlorophyceae</taxon>
        <taxon>CS clade</taxon>
        <taxon>Chlamydomonadales</taxon>
        <taxon>Astrephomenaceae</taxon>
        <taxon>Astrephomene</taxon>
    </lineage>
</organism>
<protein>
    <recommendedName>
        <fullName evidence="4">Glycosyltransferase 2-like domain-containing protein</fullName>
    </recommendedName>
</protein>
<feature type="non-terminal residue" evidence="2">
    <location>
        <position position="464"/>
    </location>
</feature>
<accession>A0AAD3HJK9</accession>
<dbReference type="AlphaFoldDB" id="A0AAD3HJK9"/>
<reference evidence="2 3" key="1">
    <citation type="journal article" date="2021" name="Sci. Rep.">
        <title>Genome sequencing of the multicellular alga Astrephomene provides insights into convergent evolution of germ-soma differentiation.</title>
        <authorList>
            <person name="Yamashita S."/>
            <person name="Yamamoto K."/>
            <person name="Matsuzaki R."/>
            <person name="Suzuki S."/>
            <person name="Yamaguchi H."/>
            <person name="Hirooka S."/>
            <person name="Minakuchi Y."/>
            <person name="Miyagishima S."/>
            <person name="Kawachi M."/>
            <person name="Toyoda A."/>
            <person name="Nozaki H."/>
        </authorList>
    </citation>
    <scope>NUCLEOTIDE SEQUENCE [LARGE SCALE GENOMIC DNA]</scope>
    <source>
        <strain evidence="2 3">NIES-4017</strain>
    </source>
</reference>
<dbReference type="SUPFAM" id="SSF53448">
    <property type="entry name" value="Nucleotide-diphospho-sugar transferases"/>
    <property type="match status" value="1"/>
</dbReference>
<proteinExistence type="predicted"/>